<accession>A0A844GAV0</accession>
<feature type="region of interest" description="Disordered" evidence="1">
    <location>
        <begin position="77"/>
        <end position="107"/>
    </location>
</feature>
<dbReference type="Proteomes" id="UP000446658">
    <property type="component" value="Unassembled WGS sequence"/>
</dbReference>
<dbReference type="EMBL" id="WLYX01000001">
    <property type="protein sequence ID" value="MTD33543.1"/>
    <property type="molecule type" value="Genomic_DNA"/>
</dbReference>
<keyword evidence="3" id="KW-1185">Reference proteome</keyword>
<organism evidence="2 3">
    <name type="scientific">Paludibacterium denitrificans</name>
    <dbReference type="NCBI Taxonomy" id="2675226"/>
    <lineage>
        <taxon>Bacteria</taxon>
        <taxon>Pseudomonadati</taxon>
        <taxon>Pseudomonadota</taxon>
        <taxon>Betaproteobacteria</taxon>
        <taxon>Neisseriales</taxon>
        <taxon>Chromobacteriaceae</taxon>
        <taxon>Paludibacterium</taxon>
    </lineage>
</organism>
<name>A0A844GAV0_9NEIS</name>
<dbReference type="RefSeq" id="WP_230370579.1">
    <property type="nucleotide sequence ID" value="NZ_WLYX01000001.1"/>
</dbReference>
<dbReference type="AlphaFoldDB" id="A0A844GAV0"/>
<comment type="caution">
    <text evidence="2">The sequence shown here is derived from an EMBL/GenBank/DDBJ whole genome shotgun (WGS) entry which is preliminary data.</text>
</comment>
<protein>
    <submittedName>
        <fullName evidence="2">Uncharacterized protein</fullName>
    </submittedName>
</protein>
<evidence type="ECO:0000256" key="1">
    <source>
        <dbReference type="SAM" id="MobiDB-lite"/>
    </source>
</evidence>
<evidence type="ECO:0000313" key="2">
    <source>
        <dbReference type="EMBL" id="MTD33543.1"/>
    </source>
</evidence>
<sequence>MNNVWFDPRKHRTPTTSVVMRGLLSSGSALNYHTLVLELGGGYNVLLGLMENFPVDAVAQLNQLLASKRPVLVKGELLRSKESSPPWTPMHPSRFARPANGRQSSHY</sequence>
<evidence type="ECO:0000313" key="3">
    <source>
        <dbReference type="Proteomes" id="UP000446658"/>
    </source>
</evidence>
<reference evidence="2 3" key="1">
    <citation type="submission" date="2019-11" db="EMBL/GenBank/DDBJ databases">
        <title>Draft genome sequence of Paludibacterium sp. dN18-1.</title>
        <authorList>
            <person name="Im W.-T."/>
        </authorList>
    </citation>
    <scope>NUCLEOTIDE SEQUENCE [LARGE SCALE GENOMIC DNA]</scope>
    <source>
        <strain evidence="3">dN 18-1</strain>
    </source>
</reference>
<gene>
    <name evidence="2" type="ORF">GKE73_12300</name>
</gene>
<proteinExistence type="predicted"/>